<reference evidence="8" key="1">
    <citation type="journal article" date="2019" name="Int. J. Syst. Evol. Microbiol.">
        <title>The Global Catalogue of Microorganisms (GCM) 10K type strain sequencing project: providing services to taxonomists for standard genome sequencing and annotation.</title>
        <authorList>
            <consortium name="The Broad Institute Genomics Platform"/>
            <consortium name="The Broad Institute Genome Sequencing Center for Infectious Disease"/>
            <person name="Wu L."/>
            <person name="Ma J."/>
        </authorList>
    </citation>
    <scope>NUCLEOTIDE SEQUENCE [LARGE SCALE GENOMIC DNA]</scope>
    <source>
        <strain evidence="8">CGMCC 1.16275</strain>
    </source>
</reference>
<sequence>MSSRAEQDYEFKPHERPMMLGSPFSPDHPLARRWAYVFISILCGLTGGLGNALITANLAYVQGSLGLYSDEAAWLPAAYVAANVCANLVLVKTRQQYGLQPFVRWMLVAYALMTLGHLFVHGFWTAVLIRLASGIAASGLTTMCLLAFMQALPPPKRLVGVMLGISIPQLAIPIARVLAPSMLEWGDWRMTYYFELGLALACLAALMILPLPPSERDKVFERTDLLTVALFFPGIACLCAVLGLGRIVWWTDTPWIAYATIAAIVLIAAALVIEHYRANPLLHTRWLARREIVRLALVASAVRILVSEQTFGSIGLLQTVGMGIDQFRMLYLVVLIASIAGMAVAVLTFNPAIPGRAIRIACVCIAVGAFIDAGATNLTRPENFYISQGLIGFGALLFVGPAMVIGISRTLLSGPQHFITWVILFNITQNIGGQFGAAFFGTFQTIREKFHSHELVQQIVLTDPLVAQRVAGTTRSMGGVIADPTLRGAEGTVLLGQQVAREANILAYNDVFMLIGVLACLAFIWGLLIQFRIWRFREPSPIVQLAERQAAAAKQQMGAQ</sequence>
<comment type="caution">
    <text evidence="7">The sequence shown here is derived from an EMBL/GenBank/DDBJ whole genome shotgun (WGS) entry which is preliminary data.</text>
</comment>
<evidence type="ECO:0000256" key="3">
    <source>
        <dbReference type="ARBA" id="ARBA00022692"/>
    </source>
</evidence>
<dbReference type="InterPro" id="IPR011701">
    <property type="entry name" value="MFS"/>
</dbReference>
<feature type="transmembrane region" description="Helical" evidence="6">
    <location>
        <begin position="357"/>
        <end position="378"/>
    </location>
</feature>
<feature type="transmembrane region" description="Helical" evidence="6">
    <location>
        <begin position="158"/>
        <end position="179"/>
    </location>
</feature>
<accession>A0ABW4I3Q4</accession>
<evidence type="ECO:0000256" key="2">
    <source>
        <dbReference type="ARBA" id="ARBA00022448"/>
    </source>
</evidence>
<feature type="transmembrane region" description="Helical" evidence="6">
    <location>
        <begin position="329"/>
        <end position="350"/>
    </location>
</feature>
<evidence type="ECO:0000256" key="4">
    <source>
        <dbReference type="ARBA" id="ARBA00022989"/>
    </source>
</evidence>
<comment type="subcellular location">
    <subcellularLocation>
        <location evidence="1">Membrane</location>
        <topology evidence="1">Multi-pass membrane protein</topology>
    </subcellularLocation>
</comment>
<dbReference type="RefSeq" id="WP_380888762.1">
    <property type="nucleotide sequence ID" value="NZ_JBHUDY010000001.1"/>
</dbReference>
<dbReference type="InterPro" id="IPR036259">
    <property type="entry name" value="MFS_trans_sf"/>
</dbReference>
<keyword evidence="8" id="KW-1185">Reference proteome</keyword>
<feature type="transmembrane region" description="Helical" evidence="6">
    <location>
        <begin position="34"/>
        <end position="60"/>
    </location>
</feature>
<gene>
    <name evidence="7" type="ORF">ACFSCW_09795</name>
</gene>
<keyword evidence="2" id="KW-0813">Transport</keyword>
<dbReference type="Proteomes" id="UP001597115">
    <property type="component" value="Unassembled WGS sequence"/>
</dbReference>
<dbReference type="PANTHER" id="PTHR42718:SF9">
    <property type="entry name" value="MAJOR FACILITATOR SUPERFAMILY MULTIDRUG TRANSPORTER MFSC"/>
    <property type="match status" value="1"/>
</dbReference>
<feature type="transmembrane region" description="Helical" evidence="6">
    <location>
        <begin position="191"/>
        <end position="213"/>
    </location>
</feature>
<feature type="transmembrane region" description="Helical" evidence="6">
    <location>
        <begin position="255"/>
        <end position="274"/>
    </location>
</feature>
<dbReference type="PANTHER" id="PTHR42718">
    <property type="entry name" value="MAJOR FACILITATOR SUPERFAMILY MULTIDRUG TRANSPORTER MFSC"/>
    <property type="match status" value="1"/>
</dbReference>
<evidence type="ECO:0000256" key="6">
    <source>
        <dbReference type="SAM" id="Phobius"/>
    </source>
</evidence>
<feature type="transmembrane region" description="Helical" evidence="6">
    <location>
        <begin position="384"/>
        <end position="406"/>
    </location>
</feature>
<keyword evidence="4 6" id="KW-1133">Transmembrane helix</keyword>
<keyword evidence="5 6" id="KW-0472">Membrane</keyword>
<evidence type="ECO:0000313" key="8">
    <source>
        <dbReference type="Proteomes" id="UP001597115"/>
    </source>
</evidence>
<protein>
    <submittedName>
        <fullName evidence="7">MFS transporter</fullName>
    </submittedName>
</protein>
<organism evidence="7 8">
    <name type="scientific">Sphingomonas tabacisoli</name>
    <dbReference type="NCBI Taxonomy" id="2249466"/>
    <lineage>
        <taxon>Bacteria</taxon>
        <taxon>Pseudomonadati</taxon>
        <taxon>Pseudomonadota</taxon>
        <taxon>Alphaproteobacteria</taxon>
        <taxon>Sphingomonadales</taxon>
        <taxon>Sphingomonadaceae</taxon>
        <taxon>Sphingomonas</taxon>
    </lineage>
</organism>
<feature type="transmembrane region" description="Helical" evidence="6">
    <location>
        <begin position="102"/>
        <end position="120"/>
    </location>
</feature>
<evidence type="ECO:0000313" key="7">
    <source>
        <dbReference type="EMBL" id="MFD1612091.1"/>
    </source>
</evidence>
<evidence type="ECO:0000256" key="5">
    <source>
        <dbReference type="ARBA" id="ARBA00023136"/>
    </source>
</evidence>
<evidence type="ECO:0000256" key="1">
    <source>
        <dbReference type="ARBA" id="ARBA00004141"/>
    </source>
</evidence>
<dbReference type="Pfam" id="PF07690">
    <property type="entry name" value="MFS_1"/>
    <property type="match status" value="1"/>
</dbReference>
<dbReference type="Gene3D" id="1.20.1250.20">
    <property type="entry name" value="MFS general substrate transporter like domains"/>
    <property type="match status" value="1"/>
</dbReference>
<feature type="transmembrane region" description="Helical" evidence="6">
    <location>
        <begin position="72"/>
        <end position="90"/>
    </location>
</feature>
<feature type="transmembrane region" description="Helical" evidence="6">
    <location>
        <begin position="126"/>
        <end position="146"/>
    </location>
</feature>
<keyword evidence="3 6" id="KW-0812">Transmembrane</keyword>
<dbReference type="EMBL" id="JBHUDY010000001">
    <property type="protein sequence ID" value="MFD1612091.1"/>
    <property type="molecule type" value="Genomic_DNA"/>
</dbReference>
<feature type="transmembrane region" description="Helical" evidence="6">
    <location>
        <begin position="225"/>
        <end position="249"/>
    </location>
</feature>
<feature type="transmembrane region" description="Helical" evidence="6">
    <location>
        <begin position="418"/>
        <end position="440"/>
    </location>
</feature>
<name>A0ABW4I3Q4_9SPHN</name>
<dbReference type="SUPFAM" id="SSF103473">
    <property type="entry name" value="MFS general substrate transporter"/>
    <property type="match status" value="1"/>
</dbReference>
<proteinExistence type="predicted"/>
<feature type="transmembrane region" description="Helical" evidence="6">
    <location>
        <begin position="511"/>
        <end position="529"/>
    </location>
</feature>